<feature type="compositionally biased region" description="Basic and acidic residues" evidence="1">
    <location>
        <begin position="479"/>
        <end position="491"/>
    </location>
</feature>
<feature type="compositionally biased region" description="Low complexity" evidence="1">
    <location>
        <begin position="268"/>
        <end position="278"/>
    </location>
</feature>
<evidence type="ECO:0000313" key="3">
    <source>
        <dbReference type="Proteomes" id="UP001183388"/>
    </source>
</evidence>
<gene>
    <name evidence="2" type="ORF">RM780_25730</name>
</gene>
<reference evidence="3" key="1">
    <citation type="submission" date="2023-07" db="EMBL/GenBank/DDBJ databases">
        <title>30 novel species of actinomycetes from the DSMZ collection.</title>
        <authorList>
            <person name="Nouioui I."/>
        </authorList>
    </citation>
    <scope>NUCLEOTIDE SEQUENCE [LARGE SCALE GENOMIC DNA]</scope>
    <source>
        <strain evidence="3">DSM 44917</strain>
    </source>
</reference>
<proteinExistence type="predicted"/>
<feature type="compositionally biased region" description="Low complexity" evidence="1">
    <location>
        <begin position="361"/>
        <end position="380"/>
    </location>
</feature>
<dbReference type="Gene3D" id="1.20.1260.20">
    <property type="entry name" value="PPE superfamily"/>
    <property type="match status" value="1"/>
</dbReference>
<feature type="compositionally biased region" description="Gly residues" evidence="1">
    <location>
        <begin position="287"/>
        <end position="299"/>
    </location>
</feature>
<feature type="region of interest" description="Disordered" evidence="1">
    <location>
        <begin position="151"/>
        <end position="491"/>
    </location>
</feature>
<evidence type="ECO:0000256" key="1">
    <source>
        <dbReference type="SAM" id="MobiDB-lite"/>
    </source>
</evidence>
<keyword evidence="3" id="KW-1185">Reference proteome</keyword>
<protein>
    <recommendedName>
        <fullName evidence="4">Translation initiation factor IF-2</fullName>
    </recommendedName>
</protein>
<sequence>MSEFEGMTHEQLSALVASGRPDWALHQGELIAGLLPLLAETGREVHERLMAVEWEGESADSFRAWASHFREESARLRNYGAAVVQGLQQAGQALAEAQRTMPPPGQLPELRGSLGEALTEVVTEDANGYARQEAIRVLERLSSNYNAAAERMETAEEPRFQPLTRPHDGELPESGPPASDAPLTARSVTEGPGGGEVVAGVAASPPPSSEDETGRRAGTVMPTDRPSPPLAPQPDHLIQTSLDSVAPPEIVTPQRPAGEPAPAGTRAPSGPSFPVGLPGVPPVSGPPAGGRQGGPGTLGRGPAPVPPRATGAPTVPPNRTFAVPQGLHDTTAAGSVRPPAGAAGGTTPVGRPPLAGGPSRVGGPSPAVQAAPPVSGGRPVPRGPEHVLPRGVVIGGGTPSVPASPAPGRQEGSASPLGRAVGSPQGPGTLLPRQEQARPPVERVSSAAGGGQFGRAVLEPRPEGARGGAGRSRRRRKRTGDETGRSGERND</sequence>
<comment type="caution">
    <text evidence="2">The sequence shown here is derived from an EMBL/GenBank/DDBJ whole genome shotgun (WGS) entry which is preliminary data.</text>
</comment>
<evidence type="ECO:0008006" key="4">
    <source>
        <dbReference type="Google" id="ProtNLM"/>
    </source>
</evidence>
<dbReference type="InterPro" id="IPR038332">
    <property type="entry name" value="PPE_sf"/>
</dbReference>
<feature type="compositionally biased region" description="Basic and acidic residues" evidence="1">
    <location>
        <begin position="151"/>
        <end position="170"/>
    </location>
</feature>
<dbReference type="RefSeq" id="WP_311633295.1">
    <property type="nucleotide sequence ID" value="NZ_JAVREN010000065.1"/>
</dbReference>
<feature type="compositionally biased region" description="Low complexity" evidence="1">
    <location>
        <begin position="336"/>
        <end position="353"/>
    </location>
</feature>
<accession>A0ABU2LFF8</accession>
<evidence type="ECO:0000313" key="2">
    <source>
        <dbReference type="EMBL" id="MDT0310324.1"/>
    </source>
</evidence>
<organism evidence="2 3">
    <name type="scientific">Streptomyces boetiae</name>
    <dbReference type="NCBI Taxonomy" id="3075541"/>
    <lineage>
        <taxon>Bacteria</taxon>
        <taxon>Bacillati</taxon>
        <taxon>Actinomycetota</taxon>
        <taxon>Actinomycetes</taxon>
        <taxon>Kitasatosporales</taxon>
        <taxon>Streptomycetaceae</taxon>
        <taxon>Streptomyces</taxon>
    </lineage>
</organism>
<dbReference type="EMBL" id="JAVREN010000065">
    <property type="protein sequence ID" value="MDT0310324.1"/>
    <property type="molecule type" value="Genomic_DNA"/>
</dbReference>
<dbReference type="Proteomes" id="UP001183388">
    <property type="component" value="Unassembled WGS sequence"/>
</dbReference>
<name>A0ABU2LFF8_9ACTN</name>